<evidence type="ECO:0000256" key="3">
    <source>
        <dbReference type="ARBA" id="ARBA00022475"/>
    </source>
</evidence>
<evidence type="ECO:0000256" key="5">
    <source>
        <dbReference type="ARBA" id="ARBA00022989"/>
    </source>
</evidence>
<evidence type="ECO:0000256" key="1">
    <source>
        <dbReference type="ARBA" id="ARBA00004651"/>
    </source>
</evidence>
<dbReference type="InterPro" id="IPR004869">
    <property type="entry name" value="MMPL_dom"/>
</dbReference>
<dbReference type="InterPro" id="IPR000731">
    <property type="entry name" value="SSD"/>
</dbReference>
<keyword evidence="3" id="KW-1003">Cell membrane</keyword>
<evidence type="ECO:0000256" key="2">
    <source>
        <dbReference type="ARBA" id="ARBA00010157"/>
    </source>
</evidence>
<feature type="transmembrane region" description="Helical" evidence="7">
    <location>
        <begin position="594"/>
        <end position="614"/>
    </location>
</feature>
<feature type="transmembrane region" description="Helical" evidence="7">
    <location>
        <begin position="531"/>
        <end position="550"/>
    </location>
</feature>
<feature type="transmembrane region" description="Helical" evidence="7">
    <location>
        <begin position="15"/>
        <end position="37"/>
    </location>
</feature>
<dbReference type="OrthoDB" id="7051771at2"/>
<gene>
    <name evidence="9" type="ORF">B0I28_102386</name>
</gene>
<dbReference type="RefSeq" id="WP_106362956.1">
    <property type="nucleotide sequence ID" value="NZ_PVTJ01000002.1"/>
</dbReference>
<protein>
    <submittedName>
        <fullName evidence="9">RND superfamily putative drug exporter</fullName>
    </submittedName>
</protein>
<proteinExistence type="inferred from homology"/>
<feature type="transmembrane region" description="Helical" evidence="7">
    <location>
        <begin position="676"/>
        <end position="699"/>
    </location>
</feature>
<dbReference type="InterPro" id="IPR050545">
    <property type="entry name" value="Mycobact_MmpL"/>
</dbReference>
<keyword evidence="10" id="KW-1185">Reference proteome</keyword>
<feature type="transmembrane region" description="Helical" evidence="7">
    <location>
        <begin position="238"/>
        <end position="258"/>
    </location>
</feature>
<dbReference type="PANTHER" id="PTHR33406:SF11">
    <property type="entry name" value="MEMBRANE PROTEIN SCO6666-RELATED"/>
    <property type="match status" value="1"/>
</dbReference>
<feature type="transmembrane region" description="Helical" evidence="7">
    <location>
        <begin position="291"/>
        <end position="313"/>
    </location>
</feature>
<dbReference type="SUPFAM" id="SSF82866">
    <property type="entry name" value="Multidrug efflux transporter AcrB transmembrane domain"/>
    <property type="match status" value="2"/>
</dbReference>
<feature type="transmembrane region" description="Helical" evidence="7">
    <location>
        <begin position="557"/>
        <end position="582"/>
    </location>
</feature>
<evidence type="ECO:0000256" key="4">
    <source>
        <dbReference type="ARBA" id="ARBA00022692"/>
    </source>
</evidence>
<feature type="transmembrane region" description="Helical" evidence="7">
    <location>
        <begin position="646"/>
        <end position="664"/>
    </location>
</feature>
<dbReference type="Pfam" id="PF03176">
    <property type="entry name" value="MMPL"/>
    <property type="match status" value="2"/>
</dbReference>
<evidence type="ECO:0000313" key="10">
    <source>
        <dbReference type="Proteomes" id="UP000238176"/>
    </source>
</evidence>
<feature type="transmembrane region" description="Helical" evidence="7">
    <location>
        <begin position="187"/>
        <end position="205"/>
    </location>
</feature>
<evidence type="ECO:0000259" key="8">
    <source>
        <dbReference type="PROSITE" id="PS50156"/>
    </source>
</evidence>
<accession>A0A2T0US95</accession>
<dbReference type="Proteomes" id="UP000238176">
    <property type="component" value="Unassembled WGS sequence"/>
</dbReference>
<evidence type="ECO:0000256" key="7">
    <source>
        <dbReference type="SAM" id="Phobius"/>
    </source>
</evidence>
<dbReference type="PANTHER" id="PTHR33406">
    <property type="entry name" value="MEMBRANE PROTEIN MJ1562-RELATED"/>
    <property type="match status" value="1"/>
</dbReference>
<comment type="subcellular location">
    <subcellularLocation>
        <location evidence="1">Cell membrane</location>
        <topology evidence="1">Multi-pass membrane protein</topology>
    </subcellularLocation>
</comment>
<comment type="caution">
    <text evidence="9">The sequence shown here is derived from an EMBL/GenBank/DDBJ whole genome shotgun (WGS) entry which is preliminary data.</text>
</comment>
<dbReference type="EMBL" id="PVTJ01000002">
    <property type="protein sequence ID" value="PRY60774.1"/>
    <property type="molecule type" value="Genomic_DNA"/>
</dbReference>
<feature type="domain" description="SSD" evidence="8">
    <location>
        <begin position="212"/>
        <end position="342"/>
    </location>
</feature>
<keyword evidence="5 7" id="KW-1133">Transmembrane helix</keyword>
<dbReference type="Gene3D" id="1.20.1640.10">
    <property type="entry name" value="Multidrug efflux transporter AcrB transmembrane domain"/>
    <property type="match status" value="2"/>
</dbReference>
<dbReference type="AlphaFoldDB" id="A0A2T0US95"/>
<dbReference type="GO" id="GO:0005886">
    <property type="term" value="C:plasma membrane"/>
    <property type="evidence" value="ECO:0007669"/>
    <property type="project" value="UniProtKB-SubCell"/>
</dbReference>
<evidence type="ECO:0000256" key="6">
    <source>
        <dbReference type="ARBA" id="ARBA00023136"/>
    </source>
</evidence>
<keyword evidence="6 7" id="KW-0472">Membrane</keyword>
<comment type="similarity">
    <text evidence="2">Belongs to the resistance-nodulation-cell division (RND) (TC 2.A.6) family. MmpL subfamily.</text>
</comment>
<name>A0A2T0US95_9ACTN</name>
<feature type="transmembrane region" description="Helical" evidence="7">
    <location>
        <begin position="379"/>
        <end position="398"/>
    </location>
</feature>
<dbReference type="PROSITE" id="PS50156">
    <property type="entry name" value="SSD"/>
    <property type="match status" value="1"/>
</dbReference>
<reference evidence="9 10" key="1">
    <citation type="submission" date="2018-03" db="EMBL/GenBank/DDBJ databases">
        <title>Genomic Encyclopedia of Type Strains, Phase III (KMG-III): the genomes of soil and plant-associated and newly described type strains.</title>
        <authorList>
            <person name="Whitman W."/>
        </authorList>
    </citation>
    <scope>NUCLEOTIDE SEQUENCE [LARGE SCALE GENOMIC DNA]</scope>
    <source>
        <strain evidence="9 10">CGMCC 4.7067</strain>
    </source>
</reference>
<feature type="transmembrane region" description="Helical" evidence="7">
    <location>
        <begin position="319"/>
        <end position="345"/>
    </location>
</feature>
<organism evidence="9 10">
    <name type="scientific">Glycomyces artemisiae</name>
    <dbReference type="NCBI Taxonomy" id="1076443"/>
    <lineage>
        <taxon>Bacteria</taxon>
        <taxon>Bacillati</taxon>
        <taxon>Actinomycetota</taxon>
        <taxon>Actinomycetes</taxon>
        <taxon>Glycomycetales</taxon>
        <taxon>Glycomycetaceae</taxon>
        <taxon>Glycomyces</taxon>
    </lineage>
</organism>
<keyword evidence="4 7" id="KW-0812">Transmembrane</keyword>
<evidence type="ECO:0000313" key="9">
    <source>
        <dbReference type="EMBL" id="PRY60774.1"/>
    </source>
</evidence>
<sequence>MATFLYRLGRGSLRLRWLVIAVWVLIAAGVGAAAVAFQEETEAEFVLPGTESQEAFDLLAERFPQMSADGASAKIVFASEDGRPLTDADHAAVVDGLAAVMEESPQVAMVASPFATGPNGEPVGMLSAEDQTIGVLQVSYTAPQKDLDQATIDYLEDAIDDVEGQGLQVEVGGDVLEESGGPPATEAIGIGVALVVLVLTFGAFLSAGLPILTALIGIAVTTFGITASTAFLEVNDSTSILAIMIGLAVGIDYALFILSRYRSELAQDGRVDDPDARAEAMGRAVGTAGSAVVFAGLTVVIALLGLAVVDIPFLTQMAAAAAVAVSLAVVIAVTMLPALGGLLGAKVFSRRQRRRIAAGFKETKPNGGRRWAGFVTRRPVLVGLIGIAGLGLISIPAADLELSLTTGPSAETSAGRASALIAEGFGEGYNGQLLVVGDLGDGTDPAAAVKAVTEELGGVDGVASIGRSVPNEAGDTVLISVIPETGPSDAATTDLVHAIRDALAGDPDAAWSVTGQTAMSIDISDTLSDALVPYLALVVVLAALILMLVFRSILVPLMATLGFVLSVCAALGALVAVFQWGWGAGLFGVEEPGPIMSMMPILMIGLVFGLAMDYQIFLVTRVREAYVNGTDPKEAIVDGYGHSSRVVVAAALIMMSVFAAFILAEQSFIASMGFGLTMAVVFDAVVVRMAVIPAVMALIGRGSWWMPKGLDRVLPNVDVEGERLHQRLAEDGAEENAKLIDAAK</sequence>